<keyword evidence="6" id="KW-1185">Reference proteome</keyword>
<name>A0ABN0VDK2_9ACTN</name>
<feature type="compositionally biased region" description="Gly residues" evidence="3">
    <location>
        <begin position="325"/>
        <end position="345"/>
    </location>
</feature>
<dbReference type="SMART" id="SM00421">
    <property type="entry name" value="HTH_LUXR"/>
    <property type="match status" value="1"/>
</dbReference>
<dbReference type="InterPro" id="IPR027417">
    <property type="entry name" value="P-loop_NTPase"/>
</dbReference>
<protein>
    <recommendedName>
        <fullName evidence="4">HTH luxR-type domain-containing protein</fullName>
    </recommendedName>
</protein>
<feature type="region of interest" description="Disordered" evidence="3">
    <location>
        <begin position="985"/>
        <end position="1016"/>
    </location>
</feature>
<keyword evidence="1" id="KW-0547">Nucleotide-binding</keyword>
<evidence type="ECO:0000256" key="1">
    <source>
        <dbReference type="ARBA" id="ARBA00022741"/>
    </source>
</evidence>
<evidence type="ECO:0000313" key="5">
    <source>
        <dbReference type="EMBL" id="GAA0289534.1"/>
    </source>
</evidence>
<dbReference type="SMART" id="SM00382">
    <property type="entry name" value="AAA"/>
    <property type="match status" value="1"/>
</dbReference>
<reference evidence="5 6" key="1">
    <citation type="journal article" date="2019" name="Int. J. Syst. Evol. Microbiol.">
        <title>The Global Catalogue of Microorganisms (GCM) 10K type strain sequencing project: providing services to taxonomists for standard genome sequencing and annotation.</title>
        <authorList>
            <consortium name="The Broad Institute Genomics Platform"/>
            <consortium name="The Broad Institute Genome Sequencing Center for Infectious Disease"/>
            <person name="Wu L."/>
            <person name="Ma J."/>
        </authorList>
    </citation>
    <scope>NUCLEOTIDE SEQUENCE [LARGE SCALE GENOMIC DNA]</scope>
    <source>
        <strain evidence="5 6">JCM 4505</strain>
    </source>
</reference>
<dbReference type="InterPro" id="IPR041664">
    <property type="entry name" value="AAA_16"/>
</dbReference>
<evidence type="ECO:0000259" key="4">
    <source>
        <dbReference type="PROSITE" id="PS50043"/>
    </source>
</evidence>
<dbReference type="PANTHER" id="PTHR16305">
    <property type="entry name" value="TESTICULAR SOLUBLE ADENYLYL CYCLASE"/>
    <property type="match status" value="1"/>
</dbReference>
<evidence type="ECO:0000256" key="3">
    <source>
        <dbReference type="SAM" id="MobiDB-lite"/>
    </source>
</evidence>
<comment type="caution">
    <text evidence="5">The sequence shown here is derived from an EMBL/GenBank/DDBJ whole genome shotgun (WGS) entry which is preliminary data.</text>
</comment>
<feature type="compositionally biased region" description="Basic and acidic residues" evidence="3">
    <location>
        <begin position="985"/>
        <end position="997"/>
    </location>
</feature>
<dbReference type="Proteomes" id="UP001501867">
    <property type="component" value="Unassembled WGS sequence"/>
</dbReference>
<dbReference type="SUPFAM" id="SSF46894">
    <property type="entry name" value="C-terminal effector domain of the bipartite response regulators"/>
    <property type="match status" value="1"/>
</dbReference>
<sequence>MNPLLHRWQELDLIAAALDATGGTAGGGSLTLVTGGIGMGKTALLRALPELAERRGVRVLTASGVPYEQAFGFGVLSQLLTPLLPGAGGPVTPPEESADPCAGAGQDAELLALVAEHAGRKPLLLLVDDLQWADAASLNWLVRLAGRLPRLRVTVVAALREGDPGEDEPRLHHLTGRAATVLRLRPLSPGATADLAAARLGRPVDPACARACHEATGGHPLFLTATLDALTAAAPAREGRLPDARTLRGIRPEGLRERLAAVLRAQRPPVWSFAAALAVLGEDTGVGEDTGDAERAGAPGAPEGTAGSAGWEEDAGDAGYAADSGGAGPARETGGGAGDGEGARAGGEDPAARLAGLDDTGRAEAVRALRRLGLLAEEPVPRFVHPVVADAVEEAMTPAEAEAVRLRAALLLHQGGHCAERAAAQLLAVSACEEPWAQEVLRAAAAAAQRRTDPEAAARYLRRALLLSPPEGPARADLLVELAVVERDFAPRAALRHFTQALLLLPDPARRARVAGRIPPFLLDDCPPATLDTVARTAAELGDAAGLTGTDRRSALRLEARLRHAAVAGPDELASSGDRLRALGPIPSLDSAADRERVTVLLHGAVLAQRVTAAEAVPLAERLLQHEPATPDHVHTALPLLTDVLVAADSLGTIGPWLHTAYDRARRDHATVPRALIACELAHLALARGDLAGARARAAEALGLGAADWATLRSLAVVVLAALEARDTALCERLVSASPPDAAHGHLPSLRLLIRGSAAALRHDLPTALGCYLDWGRTAERAHWHNPAVAPWRSWVSALHYRTGRPGQAHDLMDEEYARALSWGSPVAVGRALRGRGAITRGEPGIALLRESAATLDRSAHVLEQARTSLLLGRRLLAAGRAAEAEHRLTRAREQGLTCGAPWIADRAGRALYTIAGSRGADAVAALTRTERRVAALAAAGTSNRAIAERLEVSARAVEKHLTQAYRKLRIDGRAELAPMERLLSEECPEARTRPGEGRVPGGPVPNRTEAPRYRA</sequence>
<feature type="domain" description="HTH luxR-type" evidence="4">
    <location>
        <begin position="920"/>
        <end position="985"/>
    </location>
</feature>
<evidence type="ECO:0000313" key="6">
    <source>
        <dbReference type="Proteomes" id="UP001501867"/>
    </source>
</evidence>
<feature type="compositionally biased region" description="Low complexity" evidence="3">
    <location>
        <begin position="296"/>
        <end position="310"/>
    </location>
</feature>
<dbReference type="RefSeq" id="WP_344158447.1">
    <property type="nucleotide sequence ID" value="NZ_BAAABV010000015.1"/>
</dbReference>
<keyword evidence="2" id="KW-0067">ATP-binding</keyword>
<proteinExistence type="predicted"/>
<dbReference type="Gene3D" id="1.10.10.10">
    <property type="entry name" value="Winged helix-like DNA-binding domain superfamily/Winged helix DNA-binding domain"/>
    <property type="match status" value="1"/>
</dbReference>
<dbReference type="PROSITE" id="PS50043">
    <property type="entry name" value="HTH_LUXR_2"/>
    <property type="match status" value="1"/>
</dbReference>
<dbReference type="EMBL" id="BAAABV010000015">
    <property type="protein sequence ID" value="GAA0289534.1"/>
    <property type="molecule type" value="Genomic_DNA"/>
</dbReference>
<feature type="region of interest" description="Disordered" evidence="3">
    <location>
        <begin position="285"/>
        <end position="350"/>
    </location>
</feature>
<dbReference type="PANTHER" id="PTHR16305:SF35">
    <property type="entry name" value="TRANSCRIPTIONAL ACTIVATOR DOMAIN"/>
    <property type="match status" value="1"/>
</dbReference>
<dbReference type="InterPro" id="IPR000792">
    <property type="entry name" value="Tscrpt_reg_LuxR_C"/>
</dbReference>
<dbReference type="InterPro" id="IPR003593">
    <property type="entry name" value="AAA+_ATPase"/>
</dbReference>
<dbReference type="InterPro" id="IPR016032">
    <property type="entry name" value="Sig_transdc_resp-reg_C-effctor"/>
</dbReference>
<evidence type="ECO:0000256" key="2">
    <source>
        <dbReference type="ARBA" id="ARBA00022840"/>
    </source>
</evidence>
<organism evidence="5 6">
    <name type="scientific">Streptomyces polychromogenes</name>
    <dbReference type="NCBI Taxonomy" id="67342"/>
    <lineage>
        <taxon>Bacteria</taxon>
        <taxon>Bacillati</taxon>
        <taxon>Actinomycetota</taxon>
        <taxon>Actinomycetes</taxon>
        <taxon>Kitasatosporales</taxon>
        <taxon>Streptomycetaceae</taxon>
        <taxon>Streptomyces</taxon>
    </lineage>
</organism>
<dbReference type="InterPro" id="IPR036388">
    <property type="entry name" value="WH-like_DNA-bd_sf"/>
</dbReference>
<gene>
    <name evidence="5" type="ORF">GCM10010302_29900</name>
</gene>
<dbReference type="Pfam" id="PF00196">
    <property type="entry name" value="GerE"/>
    <property type="match status" value="1"/>
</dbReference>
<dbReference type="PRINTS" id="PR00038">
    <property type="entry name" value="HTHLUXR"/>
</dbReference>
<accession>A0ABN0VDK2</accession>
<dbReference type="SUPFAM" id="SSF52540">
    <property type="entry name" value="P-loop containing nucleoside triphosphate hydrolases"/>
    <property type="match status" value="1"/>
</dbReference>
<dbReference type="CDD" id="cd06170">
    <property type="entry name" value="LuxR_C_like"/>
    <property type="match status" value="1"/>
</dbReference>
<dbReference type="Pfam" id="PF13191">
    <property type="entry name" value="AAA_16"/>
    <property type="match status" value="1"/>
</dbReference>